<comment type="caution">
    <text evidence="1">The sequence shown here is derived from an EMBL/GenBank/DDBJ whole genome shotgun (WGS) entry which is preliminary data.</text>
</comment>
<reference evidence="1 2" key="1">
    <citation type="submission" date="2023-08" db="EMBL/GenBank/DDBJ databases">
        <title>A Necator americanus chromosomal reference genome.</title>
        <authorList>
            <person name="Ilik V."/>
            <person name="Petrzelkova K.J."/>
            <person name="Pardy F."/>
            <person name="Fuh T."/>
            <person name="Niatou-Singa F.S."/>
            <person name="Gouil Q."/>
            <person name="Baker L."/>
            <person name="Ritchie M.E."/>
            <person name="Jex A.R."/>
            <person name="Gazzola D."/>
            <person name="Li H."/>
            <person name="Toshio Fujiwara R."/>
            <person name="Zhan B."/>
            <person name="Aroian R.V."/>
            <person name="Pafco B."/>
            <person name="Schwarz E.M."/>
        </authorList>
    </citation>
    <scope>NUCLEOTIDE SEQUENCE [LARGE SCALE GENOMIC DNA]</scope>
    <source>
        <strain evidence="1 2">Aroian</strain>
        <tissue evidence="1">Whole animal</tissue>
    </source>
</reference>
<dbReference type="EMBL" id="JAVFWL010000004">
    <property type="protein sequence ID" value="KAK6750672.1"/>
    <property type="molecule type" value="Genomic_DNA"/>
</dbReference>
<evidence type="ECO:0000313" key="1">
    <source>
        <dbReference type="EMBL" id="KAK6750672.1"/>
    </source>
</evidence>
<dbReference type="Proteomes" id="UP001303046">
    <property type="component" value="Unassembled WGS sequence"/>
</dbReference>
<name>A0ABR1DJY0_NECAM</name>
<proteinExistence type="predicted"/>
<protein>
    <recommendedName>
        <fullName evidence="3">C2H2-type domain-containing protein</fullName>
    </recommendedName>
</protein>
<gene>
    <name evidence="1" type="primary">Necator_chrIV.g15861</name>
    <name evidence="1" type="ORF">RB195_002566</name>
</gene>
<evidence type="ECO:0000313" key="2">
    <source>
        <dbReference type="Proteomes" id="UP001303046"/>
    </source>
</evidence>
<keyword evidence="2" id="KW-1185">Reference proteome</keyword>
<sequence length="342" mass="38766">MTSSPTVRFVNVTNSGSTKRVRVNIVYERGLETNLATLSGQGGWSDDVPPSLDLEGYEDEVPEWGGAEQEVSSGVADWGDYGEQDGAGACTSRSSELNWGRSVNADENFGSPFLRYHINLKRKANAAFNILRLENWINPWQKESFRIRKNEPVCFKEKLENDINSLLYRCFGDRQIFRRQDPEVITCLNDIINSVCNGTSLDIRTSKTTASSFLPLSHVSASQLIADGAVSNTPFIDSAFSVRSQPRNTCRLCFETNVKHLERHVLQYHIKKPMYLCPHCTFSSFYSPTSVKDHIKTRHSLCSPVPIDVRNEYTELIQSVYDQCFLDDPNTFLNRIFLRQPS</sequence>
<accession>A0ABR1DJY0</accession>
<evidence type="ECO:0008006" key="3">
    <source>
        <dbReference type="Google" id="ProtNLM"/>
    </source>
</evidence>
<organism evidence="1 2">
    <name type="scientific">Necator americanus</name>
    <name type="common">Human hookworm</name>
    <dbReference type="NCBI Taxonomy" id="51031"/>
    <lineage>
        <taxon>Eukaryota</taxon>
        <taxon>Metazoa</taxon>
        <taxon>Ecdysozoa</taxon>
        <taxon>Nematoda</taxon>
        <taxon>Chromadorea</taxon>
        <taxon>Rhabditida</taxon>
        <taxon>Rhabditina</taxon>
        <taxon>Rhabditomorpha</taxon>
        <taxon>Strongyloidea</taxon>
        <taxon>Ancylostomatidae</taxon>
        <taxon>Bunostominae</taxon>
        <taxon>Necator</taxon>
    </lineage>
</organism>